<dbReference type="AlphaFoldDB" id="A0A1I3ZYS6"/>
<keyword evidence="1" id="KW-0732">Signal</keyword>
<dbReference type="Proteomes" id="UP000198851">
    <property type="component" value="Unassembled WGS sequence"/>
</dbReference>
<evidence type="ECO:0000313" key="2">
    <source>
        <dbReference type="EMBL" id="SFK48699.1"/>
    </source>
</evidence>
<protein>
    <submittedName>
        <fullName evidence="2">Outer membrane insertion C-terminal signal</fullName>
    </submittedName>
</protein>
<name>A0A1I3ZYS6_9RHOB</name>
<organism evidence="2 3">
    <name type="scientific">Shimia haliotis</name>
    <dbReference type="NCBI Taxonomy" id="1280847"/>
    <lineage>
        <taxon>Bacteria</taxon>
        <taxon>Pseudomonadati</taxon>
        <taxon>Pseudomonadota</taxon>
        <taxon>Alphaproteobacteria</taxon>
        <taxon>Rhodobacterales</taxon>
        <taxon>Roseobacteraceae</taxon>
    </lineage>
</organism>
<evidence type="ECO:0000313" key="3">
    <source>
        <dbReference type="Proteomes" id="UP000198851"/>
    </source>
</evidence>
<reference evidence="3" key="1">
    <citation type="submission" date="2016-10" db="EMBL/GenBank/DDBJ databases">
        <authorList>
            <person name="Varghese N."/>
            <person name="Submissions S."/>
        </authorList>
    </citation>
    <scope>NUCLEOTIDE SEQUENCE [LARGE SCALE GENOMIC DNA]</scope>
    <source>
        <strain evidence="3">DSM 28453</strain>
    </source>
</reference>
<gene>
    <name evidence="2" type="ORF">SAMN04488036_10133</name>
</gene>
<dbReference type="EMBL" id="FOSZ01000001">
    <property type="protein sequence ID" value="SFK48699.1"/>
    <property type="molecule type" value="Genomic_DNA"/>
</dbReference>
<sequence length="131" mass="13634">MVFRNMAVFAVALGCLSPAVAKADPSFGFGISYTFDGDVAFGVRVFSDDRAERGALSLGLDYKFRSKGWRPNVGAAYLDEDFFVDLSLGYDFNTQGLDFGAGLGLTSNVNAPGTAGATVVPSPGPGTDAGF</sequence>
<proteinExistence type="predicted"/>
<feature type="chain" id="PRO_5011784977" evidence="1">
    <location>
        <begin position="24"/>
        <end position="131"/>
    </location>
</feature>
<feature type="signal peptide" evidence="1">
    <location>
        <begin position="1"/>
        <end position="23"/>
    </location>
</feature>
<dbReference type="PROSITE" id="PS51257">
    <property type="entry name" value="PROKAR_LIPOPROTEIN"/>
    <property type="match status" value="1"/>
</dbReference>
<keyword evidence="3" id="KW-1185">Reference proteome</keyword>
<accession>A0A1I3ZYS6</accession>
<evidence type="ECO:0000256" key="1">
    <source>
        <dbReference type="SAM" id="SignalP"/>
    </source>
</evidence>